<evidence type="ECO:0000313" key="1">
    <source>
        <dbReference type="EMBL" id="KAK7445767.1"/>
    </source>
</evidence>
<proteinExistence type="predicted"/>
<name>A0ABR1IZN6_9AGAR</name>
<dbReference type="InterPro" id="IPR040521">
    <property type="entry name" value="KDZ"/>
</dbReference>
<gene>
    <name evidence="1" type="ORF">VKT23_014763</name>
</gene>
<evidence type="ECO:0000313" key="2">
    <source>
        <dbReference type="Proteomes" id="UP001498398"/>
    </source>
</evidence>
<dbReference type="Pfam" id="PF18758">
    <property type="entry name" value="KDZ"/>
    <property type="match status" value="1"/>
</dbReference>
<comment type="caution">
    <text evidence="1">The sequence shown here is derived from an EMBL/GenBank/DDBJ whole genome shotgun (WGS) entry which is preliminary data.</text>
</comment>
<accession>A0ABR1IZN6</accession>
<organism evidence="1 2">
    <name type="scientific">Marasmiellus scandens</name>
    <dbReference type="NCBI Taxonomy" id="2682957"/>
    <lineage>
        <taxon>Eukaryota</taxon>
        <taxon>Fungi</taxon>
        <taxon>Dikarya</taxon>
        <taxon>Basidiomycota</taxon>
        <taxon>Agaricomycotina</taxon>
        <taxon>Agaricomycetes</taxon>
        <taxon>Agaricomycetidae</taxon>
        <taxon>Agaricales</taxon>
        <taxon>Marasmiineae</taxon>
        <taxon>Omphalotaceae</taxon>
        <taxon>Marasmiellus</taxon>
    </lineage>
</organism>
<keyword evidence="2" id="KW-1185">Reference proteome</keyword>
<sequence length="515" mass="59001">MALEWCPDLPPENFEGAIPKFHLPAHIDTCGIEFNLNYTLSAGRTNGEGPEQNWSISNGLAASTKVMGPGSCRDTLDDHFGFSNWQKQTLYSVQFLQWAKKATRKCERAVQAFWEFDQGVTEEQRKLWKAAVEAWEKDVDNPNPYASTVKSITFQKVCLQLAQAEAKALEKEKRKPDEDPEMSLASLIGEGLELREQQRRLCYDTKQLSPHSTDHAKYKIIECANSLRRHINAWCVAQATLFPKVPSIHASHVKKIDSNTASDIPLLLPSNIFHDCTCSFEALDIQWQLETYLYAWKDKYSHGQQDSTHSSGTIEKVQNKVNACAVHYRVSRVALLTLGKALKKSSDWQRHLKELKDEDLRVLMQDNFDAEKEKEARMSWIGCTDGVNKDGEKQMADALQIAWLKARARAHCYQEECLLLQEEMHRILETYRFEQREWDEQSKADSESAVLTSKQFPIHALEPEALEGRKAYAAYQVYVRKQMEEECKACWKEIPVCFLDGVGAIHLDDKVYNFV</sequence>
<reference evidence="1 2" key="1">
    <citation type="submission" date="2024-01" db="EMBL/GenBank/DDBJ databases">
        <title>A draft genome for the cacao thread blight pathogen Marasmiellus scandens.</title>
        <authorList>
            <person name="Baruah I.K."/>
            <person name="Leung J."/>
            <person name="Bukari Y."/>
            <person name="Amoako-Attah I."/>
            <person name="Meinhardt L.W."/>
            <person name="Bailey B.A."/>
            <person name="Cohen S.P."/>
        </authorList>
    </citation>
    <scope>NUCLEOTIDE SEQUENCE [LARGE SCALE GENOMIC DNA]</scope>
    <source>
        <strain evidence="1 2">GH-19</strain>
    </source>
</reference>
<protein>
    <submittedName>
        <fullName evidence="1">Uncharacterized protein</fullName>
    </submittedName>
</protein>
<dbReference type="Proteomes" id="UP001498398">
    <property type="component" value="Unassembled WGS sequence"/>
</dbReference>
<dbReference type="EMBL" id="JBANRG010000046">
    <property type="protein sequence ID" value="KAK7445767.1"/>
    <property type="molecule type" value="Genomic_DNA"/>
</dbReference>